<evidence type="ECO:0000256" key="1">
    <source>
        <dbReference type="ARBA" id="ARBA00022574"/>
    </source>
</evidence>
<dbReference type="InterPro" id="IPR015943">
    <property type="entry name" value="WD40/YVTN_repeat-like_dom_sf"/>
</dbReference>
<dbReference type="SMART" id="SM00320">
    <property type="entry name" value="WD40"/>
    <property type="match status" value="4"/>
</dbReference>
<keyword evidence="4" id="KW-0812">Transmembrane</keyword>
<dbReference type="AlphaFoldDB" id="A0A0C9XR43"/>
<accession>A0A0C9XR43</accession>
<dbReference type="InterPro" id="IPR019775">
    <property type="entry name" value="WD40_repeat_CS"/>
</dbReference>
<dbReference type="STRING" id="1095629.A0A0C9XR43"/>
<protein>
    <recommendedName>
        <fullName evidence="7">WD40 repeat-like protein</fullName>
    </recommendedName>
</protein>
<dbReference type="InterPro" id="IPR036322">
    <property type="entry name" value="WD40_repeat_dom_sf"/>
</dbReference>
<feature type="repeat" description="WD" evidence="3">
    <location>
        <begin position="14"/>
        <end position="55"/>
    </location>
</feature>
<dbReference type="Pfam" id="PF00400">
    <property type="entry name" value="WD40"/>
    <property type="match status" value="2"/>
</dbReference>
<dbReference type="EMBL" id="KN838631">
    <property type="protein sequence ID" value="KIK00167.1"/>
    <property type="molecule type" value="Genomic_DNA"/>
</dbReference>
<dbReference type="SUPFAM" id="SSF50978">
    <property type="entry name" value="WD40 repeat-like"/>
    <property type="match status" value="1"/>
</dbReference>
<dbReference type="InterPro" id="IPR001680">
    <property type="entry name" value="WD40_rpt"/>
</dbReference>
<proteinExistence type="predicted"/>
<organism evidence="5 6">
    <name type="scientific">Laccaria amethystina LaAM-08-1</name>
    <dbReference type="NCBI Taxonomy" id="1095629"/>
    <lineage>
        <taxon>Eukaryota</taxon>
        <taxon>Fungi</taxon>
        <taxon>Dikarya</taxon>
        <taxon>Basidiomycota</taxon>
        <taxon>Agaricomycotina</taxon>
        <taxon>Agaricomycetes</taxon>
        <taxon>Agaricomycetidae</taxon>
        <taxon>Agaricales</taxon>
        <taxon>Agaricineae</taxon>
        <taxon>Hydnangiaceae</taxon>
        <taxon>Laccaria</taxon>
    </lineage>
</organism>
<keyword evidence="1 3" id="KW-0853">WD repeat</keyword>
<dbReference type="Gene3D" id="2.130.10.10">
    <property type="entry name" value="YVTN repeat-like/Quinoprotein amine dehydrogenase"/>
    <property type="match status" value="1"/>
</dbReference>
<evidence type="ECO:0008006" key="7">
    <source>
        <dbReference type="Google" id="ProtNLM"/>
    </source>
</evidence>
<evidence type="ECO:0000256" key="3">
    <source>
        <dbReference type="PROSITE-ProRule" id="PRU00221"/>
    </source>
</evidence>
<dbReference type="PROSITE" id="PS00678">
    <property type="entry name" value="WD_REPEATS_1"/>
    <property type="match status" value="1"/>
</dbReference>
<gene>
    <name evidence="5" type="ORF">K443DRAFT_7836</name>
</gene>
<sequence>MTSAALNFECKHALRKHSKPLNILKLSKDARMLLSGADDGQLLVWNVRQGSLFQTISVVFNGPVCAAVWMPVSPEDPTTSFAFGCADGRVFVYQQTLETGSYLLNCSISAHDTRVEALAFDMNHRRLASAGDGTAKVWQIDSGGHLKLLHALTPEPFVIRSVDFLDRGSSLLVCYLESHRVLSQKIEPWSKEWTQQLTTRIGHATIGGDGRTLIVSNLVDGVDTYSIPPREPLHTFRHTINQNVPLLVSAVPGSSLFVVGSDDSCPRLYDQRTGHLSNVLRHGKSLVQVVDAISGEDDFVIATGSSDVEEIQIKIWTPIKVIQEIAKPLSSSRVAHQGGISIGQLSIMIIICVLVQIFLVYTPKDQIAELLGKVPFPSHIA</sequence>
<keyword evidence="6" id="KW-1185">Reference proteome</keyword>
<feature type="repeat" description="WD" evidence="3">
    <location>
        <begin position="108"/>
        <end position="148"/>
    </location>
</feature>
<dbReference type="PANTHER" id="PTHR19848">
    <property type="entry name" value="WD40 REPEAT PROTEIN"/>
    <property type="match status" value="1"/>
</dbReference>
<dbReference type="HOGENOM" id="CLU_057730_1_0_1"/>
<dbReference type="Proteomes" id="UP000054477">
    <property type="component" value="Unassembled WGS sequence"/>
</dbReference>
<evidence type="ECO:0000256" key="4">
    <source>
        <dbReference type="SAM" id="Phobius"/>
    </source>
</evidence>
<evidence type="ECO:0000256" key="2">
    <source>
        <dbReference type="ARBA" id="ARBA00022737"/>
    </source>
</evidence>
<dbReference type="PANTHER" id="PTHR19848:SF8">
    <property type="entry name" value="F-BOX AND WD REPEAT DOMAIN CONTAINING 7"/>
    <property type="match status" value="1"/>
</dbReference>
<reference evidence="6" key="2">
    <citation type="submission" date="2015-01" db="EMBL/GenBank/DDBJ databases">
        <title>Evolutionary Origins and Diversification of the Mycorrhizal Mutualists.</title>
        <authorList>
            <consortium name="DOE Joint Genome Institute"/>
            <consortium name="Mycorrhizal Genomics Consortium"/>
            <person name="Kohler A."/>
            <person name="Kuo A."/>
            <person name="Nagy L.G."/>
            <person name="Floudas D."/>
            <person name="Copeland A."/>
            <person name="Barry K.W."/>
            <person name="Cichocki N."/>
            <person name="Veneault-Fourrey C."/>
            <person name="LaButti K."/>
            <person name="Lindquist E.A."/>
            <person name="Lipzen A."/>
            <person name="Lundell T."/>
            <person name="Morin E."/>
            <person name="Murat C."/>
            <person name="Riley R."/>
            <person name="Ohm R."/>
            <person name="Sun H."/>
            <person name="Tunlid A."/>
            <person name="Henrissat B."/>
            <person name="Grigoriev I.V."/>
            <person name="Hibbett D.S."/>
            <person name="Martin F."/>
        </authorList>
    </citation>
    <scope>NUCLEOTIDE SEQUENCE [LARGE SCALE GENOMIC DNA]</scope>
    <source>
        <strain evidence="6">LaAM-08-1</strain>
    </source>
</reference>
<dbReference type="OrthoDB" id="3238562at2759"/>
<feature type="transmembrane region" description="Helical" evidence="4">
    <location>
        <begin position="342"/>
        <end position="361"/>
    </location>
</feature>
<evidence type="ECO:0000313" key="5">
    <source>
        <dbReference type="EMBL" id="KIK00167.1"/>
    </source>
</evidence>
<evidence type="ECO:0000313" key="6">
    <source>
        <dbReference type="Proteomes" id="UP000054477"/>
    </source>
</evidence>
<reference evidence="5 6" key="1">
    <citation type="submission" date="2014-04" db="EMBL/GenBank/DDBJ databases">
        <authorList>
            <consortium name="DOE Joint Genome Institute"/>
            <person name="Kuo A."/>
            <person name="Kohler A."/>
            <person name="Nagy L.G."/>
            <person name="Floudas D."/>
            <person name="Copeland A."/>
            <person name="Barry K.W."/>
            <person name="Cichocki N."/>
            <person name="Veneault-Fourrey C."/>
            <person name="LaButti K."/>
            <person name="Lindquist E.A."/>
            <person name="Lipzen A."/>
            <person name="Lundell T."/>
            <person name="Morin E."/>
            <person name="Murat C."/>
            <person name="Sun H."/>
            <person name="Tunlid A."/>
            <person name="Henrissat B."/>
            <person name="Grigoriev I.V."/>
            <person name="Hibbett D.S."/>
            <person name="Martin F."/>
            <person name="Nordberg H.P."/>
            <person name="Cantor M.N."/>
            <person name="Hua S.X."/>
        </authorList>
    </citation>
    <scope>NUCLEOTIDE SEQUENCE [LARGE SCALE GENOMIC DNA]</scope>
    <source>
        <strain evidence="5 6">LaAM-08-1</strain>
    </source>
</reference>
<keyword evidence="2" id="KW-0677">Repeat</keyword>
<keyword evidence="4" id="KW-1133">Transmembrane helix</keyword>
<dbReference type="PROSITE" id="PS50082">
    <property type="entry name" value="WD_REPEATS_2"/>
    <property type="match status" value="2"/>
</dbReference>
<name>A0A0C9XR43_9AGAR</name>
<dbReference type="PROSITE" id="PS50294">
    <property type="entry name" value="WD_REPEATS_REGION"/>
    <property type="match status" value="1"/>
</dbReference>
<keyword evidence="4" id="KW-0472">Membrane</keyword>